<dbReference type="InterPro" id="IPR001239">
    <property type="entry name" value="Prot_inh_Kazal-m"/>
</dbReference>
<dbReference type="SMART" id="SM00280">
    <property type="entry name" value="KAZAL"/>
    <property type="match status" value="1"/>
</dbReference>
<feature type="signal peptide" evidence="6">
    <location>
        <begin position="1"/>
        <end position="15"/>
    </location>
</feature>
<dbReference type="PROSITE" id="PS51465">
    <property type="entry name" value="KAZAL_2"/>
    <property type="match status" value="1"/>
</dbReference>
<feature type="domain" description="Kazal-like" evidence="7">
    <location>
        <begin position="28"/>
        <end position="69"/>
    </location>
</feature>
<accession>A0A3B5M6E9</accession>
<dbReference type="CDD" id="cd00104">
    <property type="entry name" value="KAZAL_FS"/>
    <property type="match status" value="1"/>
</dbReference>
<dbReference type="InterPro" id="IPR051597">
    <property type="entry name" value="Bifunctional_prot_inhibitor"/>
</dbReference>
<dbReference type="Proteomes" id="UP000261380">
    <property type="component" value="Unplaced"/>
</dbReference>
<evidence type="ECO:0000256" key="6">
    <source>
        <dbReference type="SAM" id="SignalP"/>
    </source>
</evidence>
<feature type="chain" id="PRO_5017452295" description="Kazal-like domain-containing protein" evidence="6">
    <location>
        <begin position="16"/>
        <end position="69"/>
    </location>
</feature>
<dbReference type="GeneTree" id="ENSGT01100000263903"/>
<dbReference type="PRINTS" id="PR00290">
    <property type="entry name" value="KAZALINHBTR"/>
</dbReference>
<evidence type="ECO:0000313" key="9">
    <source>
        <dbReference type="Proteomes" id="UP000261380"/>
    </source>
</evidence>
<protein>
    <recommendedName>
        <fullName evidence="7">Kazal-like domain-containing protein</fullName>
    </recommendedName>
</protein>
<dbReference type="PANTHER" id="PTHR47729">
    <property type="entry name" value="SERINE PEPTIDASE INHIBITOR, KAZAL TYPE 2, TANDEM DUPLICATE 1-RELATED"/>
    <property type="match status" value="1"/>
</dbReference>
<dbReference type="Pfam" id="PF00050">
    <property type="entry name" value="Kazal_1"/>
    <property type="match status" value="1"/>
</dbReference>
<keyword evidence="6" id="KW-0732">Signal</keyword>
<keyword evidence="4" id="KW-0722">Serine protease inhibitor</keyword>
<dbReference type="InterPro" id="IPR036058">
    <property type="entry name" value="Kazal_dom_sf"/>
</dbReference>
<reference evidence="8" key="2">
    <citation type="submission" date="2025-09" db="UniProtKB">
        <authorList>
            <consortium name="Ensembl"/>
        </authorList>
    </citation>
    <scope>IDENTIFICATION</scope>
</reference>
<evidence type="ECO:0000256" key="1">
    <source>
        <dbReference type="ARBA" id="ARBA00004613"/>
    </source>
</evidence>
<dbReference type="PANTHER" id="PTHR47729:SF1">
    <property type="entry name" value="OVOMUCOID-LIKE-RELATED"/>
    <property type="match status" value="1"/>
</dbReference>
<keyword evidence="9" id="KW-1185">Reference proteome</keyword>
<keyword evidence="3" id="KW-0646">Protease inhibitor</keyword>
<dbReference type="InterPro" id="IPR002350">
    <property type="entry name" value="Kazal_dom"/>
</dbReference>
<organism evidence="8 9">
    <name type="scientific">Xiphophorus couchianus</name>
    <name type="common">Monterrey platyfish</name>
    <dbReference type="NCBI Taxonomy" id="32473"/>
    <lineage>
        <taxon>Eukaryota</taxon>
        <taxon>Metazoa</taxon>
        <taxon>Chordata</taxon>
        <taxon>Craniata</taxon>
        <taxon>Vertebrata</taxon>
        <taxon>Euteleostomi</taxon>
        <taxon>Actinopterygii</taxon>
        <taxon>Neopterygii</taxon>
        <taxon>Teleostei</taxon>
        <taxon>Neoteleostei</taxon>
        <taxon>Acanthomorphata</taxon>
        <taxon>Ovalentaria</taxon>
        <taxon>Atherinomorphae</taxon>
        <taxon>Cyprinodontiformes</taxon>
        <taxon>Poeciliidae</taxon>
        <taxon>Poeciliinae</taxon>
        <taxon>Xiphophorus</taxon>
    </lineage>
</organism>
<sequence>LLLLLLHVLPPLSLSSTVSLTPSKQIWTCTMNVRPVCGSDGQTYGNECLLCKQMHETKEKILVAKLGHC</sequence>
<comment type="subcellular location">
    <subcellularLocation>
        <location evidence="1">Secreted</location>
    </subcellularLocation>
</comment>
<evidence type="ECO:0000256" key="5">
    <source>
        <dbReference type="ARBA" id="ARBA00023157"/>
    </source>
</evidence>
<keyword evidence="2" id="KW-0964">Secreted</keyword>
<keyword evidence="5" id="KW-1015">Disulfide bond</keyword>
<evidence type="ECO:0000313" key="8">
    <source>
        <dbReference type="Ensembl" id="ENSXCOP00000019788.1"/>
    </source>
</evidence>
<dbReference type="PROSITE" id="PS00282">
    <property type="entry name" value="KAZAL_1"/>
    <property type="match status" value="1"/>
</dbReference>
<dbReference type="Gene3D" id="3.30.60.30">
    <property type="match status" value="1"/>
</dbReference>
<dbReference type="Ensembl" id="ENSXCOT00000020034.1">
    <property type="protein sequence ID" value="ENSXCOP00000019788.1"/>
    <property type="gene ID" value="ENSXCOG00000014853.1"/>
</dbReference>
<dbReference type="GO" id="GO:0005576">
    <property type="term" value="C:extracellular region"/>
    <property type="evidence" value="ECO:0007669"/>
    <property type="project" value="UniProtKB-SubCell"/>
</dbReference>
<reference evidence="8" key="1">
    <citation type="submission" date="2025-08" db="UniProtKB">
        <authorList>
            <consortium name="Ensembl"/>
        </authorList>
    </citation>
    <scope>IDENTIFICATION</scope>
</reference>
<dbReference type="SUPFAM" id="SSF100895">
    <property type="entry name" value="Kazal-type serine protease inhibitors"/>
    <property type="match status" value="1"/>
</dbReference>
<name>A0A3B5M6E9_9TELE</name>
<dbReference type="GO" id="GO:0004867">
    <property type="term" value="F:serine-type endopeptidase inhibitor activity"/>
    <property type="evidence" value="ECO:0007669"/>
    <property type="project" value="UniProtKB-KW"/>
</dbReference>
<evidence type="ECO:0000256" key="2">
    <source>
        <dbReference type="ARBA" id="ARBA00022525"/>
    </source>
</evidence>
<evidence type="ECO:0000256" key="4">
    <source>
        <dbReference type="ARBA" id="ARBA00022900"/>
    </source>
</evidence>
<dbReference type="AlphaFoldDB" id="A0A3B5M6E9"/>
<evidence type="ECO:0000259" key="7">
    <source>
        <dbReference type="PROSITE" id="PS51465"/>
    </source>
</evidence>
<proteinExistence type="predicted"/>
<evidence type="ECO:0000256" key="3">
    <source>
        <dbReference type="ARBA" id="ARBA00022690"/>
    </source>
</evidence>